<dbReference type="InterPro" id="IPR012938">
    <property type="entry name" value="Glc/Sorbosone_DH"/>
</dbReference>
<evidence type="ECO:0000259" key="2">
    <source>
        <dbReference type="Pfam" id="PF07995"/>
    </source>
</evidence>
<gene>
    <name evidence="3" type="ORF">A9D12_09395</name>
</gene>
<dbReference type="Proteomes" id="UP000078263">
    <property type="component" value="Chromosome"/>
</dbReference>
<dbReference type="RefSeq" id="WP_068351158.1">
    <property type="nucleotide sequence ID" value="NZ_CP016033.1"/>
</dbReference>
<name>A0A192D3S1_9SPHN</name>
<keyword evidence="4" id="KW-1185">Reference proteome</keyword>
<dbReference type="PANTHER" id="PTHR19328">
    <property type="entry name" value="HEDGEHOG-INTERACTING PROTEIN"/>
    <property type="match status" value="1"/>
</dbReference>
<proteinExistence type="predicted"/>
<feature type="chain" id="PRO_5008251718" evidence="1">
    <location>
        <begin position="25"/>
        <end position="393"/>
    </location>
</feature>
<dbReference type="InterPro" id="IPR011042">
    <property type="entry name" value="6-blade_b-propeller_TolB-like"/>
</dbReference>
<dbReference type="Gene3D" id="2.120.10.30">
    <property type="entry name" value="TolB, C-terminal domain"/>
    <property type="match status" value="1"/>
</dbReference>
<keyword evidence="1" id="KW-0732">Signal</keyword>
<evidence type="ECO:0000256" key="1">
    <source>
        <dbReference type="SAM" id="SignalP"/>
    </source>
</evidence>
<feature type="signal peptide" evidence="1">
    <location>
        <begin position="1"/>
        <end position="24"/>
    </location>
</feature>
<accession>A0A192D3S1</accession>
<dbReference type="InterPro" id="IPR011041">
    <property type="entry name" value="Quinoprot_gluc/sorb_DH_b-prop"/>
</dbReference>
<dbReference type="PROSITE" id="PS51257">
    <property type="entry name" value="PROKAR_LIPOPROTEIN"/>
    <property type="match status" value="1"/>
</dbReference>
<organism evidence="3 4">
    <name type="scientific">Erythrobacter neustonensis</name>
    <dbReference type="NCBI Taxonomy" id="1112"/>
    <lineage>
        <taxon>Bacteria</taxon>
        <taxon>Pseudomonadati</taxon>
        <taxon>Pseudomonadota</taxon>
        <taxon>Alphaproteobacteria</taxon>
        <taxon>Sphingomonadales</taxon>
        <taxon>Erythrobacteraceae</taxon>
        <taxon>Erythrobacter/Porphyrobacter group</taxon>
        <taxon>Erythrobacter</taxon>
    </lineage>
</organism>
<dbReference type="STRING" id="1112.A9D12_09395"/>
<dbReference type="EMBL" id="CP016033">
    <property type="protein sequence ID" value="ANK13123.1"/>
    <property type="molecule type" value="Genomic_DNA"/>
</dbReference>
<dbReference type="SUPFAM" id="SSF50952">
    <property type="entry name" value="Soluble quinoprotein glucose dehydrogenase"/>
    <property type="match status" value="1"/>
</dbReference>
<sequence length="393" mass="40954">MIRPVRMLAALSTAAIALASCASADPVETAAASGDIVATTGPATPFASAKVATFEEPWALAFAPGTATLFVTEKSGKLKFIDTATGQEGSVSGVPAVDYGGQGGLGDVAFLPAEKSGPLAGRTIYLSFAEAGEADTRGAAVGMGKLACTSATACSIEGFRVIWRQTPKVTGRGHYSHRLAFSPDGRYLFVASGERQKMQPSQETGNTLGKIVRLNLDGTPAAGNPLAAKGGVNAEIWSWGHRNILGMDWDAQGRLWEVEHGPAGGDELNLVAAGANYGWPVRSNGDHYDGKPIPDHAADDGFAQPTLSWNPVIAPGDMLIYTGAMFPAWKGHALMPGLATEALIDVAITGTTAREAKRYGFEKRLRAIAQGPDGAVWIAEDGKGASLYKLTAR</sequence>
<dbReference type="Pfam" id="PF07995">
    <property type="entry name" value="GSDH"/>
    <property type="match status" value="1"/>
</dbReference>
<reference evidence="3 4" key="1">
    <citation type="submission" date="2016-05" db="EMBL/GenBank/DDBJ databases">
        <title>Compelete Genome Sequence of Bacteriochlorophyll-Synthesizing Bacterium Porphyrobacter neustonensis DSM 9434.</title>
        <authorList>
            <person name="Shi X.-L."/>
            <person name="Wu Y.-H."/>
            <person name="Cheng H."/>
            <person name="Xu L."/>
            <person name="Zhang X.-Q."/>
            <person name="Wang C.-S."/>
            <person name="Xu X.-W."/>
        </authorList>
    </citation>
    <scope>NUCLEOTIDE SEQUENCE [LARGE SCALE GENOMIC DNA]</scope>
    <source>
        <strain evidence="3 4">DSM 9434</strain>
    </source>
</reference>
<dbReference type="KEGG" id="pns:A9D12_09395"/>
<evidence type="ECO:0000313" key="3">
    <source>
        <dbReference type="EMBL" id="ANK13123.1"/>
    </source>
</evidence>
<protein>
    <submittedName>
        <fullName evidence="3">Dehydrogenase</fullName>
    </submittedName>
</protein>
<dbReference type="PANTHER" id="PTHR19328:SF75">
    <property type="entry name" value="ALDOSE SUGAR DEHYDROGENASE YLII"/>
    <property type="match status" value="1"/>
</dbReference>
<dbReference type="OrthoDB" id="9770043at2"/>
<feature type="domain" description="Glucose/Sorbosone dehydrogenase" evidence="2">
    <location>
        <begin position="54"/>
        <end position="388"/>
    </location>
</feature>
<dbReference type="AlphaFoldDB" id="A0A192D3S1"/>
<evidence type="ECO:0000313" key="4">
    <source>
        <dbReference type="Proteomes" id="UP000078263"/>
    </source>
</evidence>